<protein>
    <submittedName>
        <fullName evidence="2">Alpha/beta-hydrolase</fullName>
    </submittedName>
</protein>
<dbReference type="STRING" id="1314773.A0A3N2QAQ0"/>
<dbReference type="RefSeq" id="XP_028471639.1">
    <property type="nucleotide sequence ID" value="XM_028610586.1"/>
</dbReference>
<organism evidence="2 3">
    <name type="scientific">Sodiomyces alkalinus (strain CBS 110278 / VKM F-3762 / F11)</name>
    <name type="common">Alkaliphilic filamentous fungus</name>
    <dbReference type="NCBI Taxonomy" id="1314773"/>
    <lineage>
        <taxon>Eukaryota</taxon>
        <taxon>Fungi</taxon>
        <taxon>Dikarya</taxon>
        <taxon>Ascomycota</taxon>
        <taxon>Pezizomycotina</taxon>
        <taxon>Sordariomycetes</taxon>
        <taxon>Hypocreomycetidae</taxon>
        <taxon>Glomerellales</taxon>
        <taxon>Plectosphaerellaceae</taxon>
        <taxon>Sodiomyces</taxon>
    </lineage>
</organism>
<dbReference type="SUPFAM" id="SSF53474">
    <property type="entry name" value="alpha/beta-Hydrolases"/>
    <property type="match status" value="1"/>
</dbReference>
<dbReference type="Pfam" id="PF01738">
    <property type="entry name" value="DLH"/>
    <property type="match status" value="1"/>
</dbReference>
<sequence>MASYPPGQCCIQGFRHEGEATGQIITFGPENVQAYVATAAPDKVRNGSGILFVPDIFGLWQNTKLVADQFAAEGYTTFVVDVFKGDPLPYPPPMDLNFRKWIEEGDDGKPPHNSAVIDPIILDAVRALKERYGVTKVGAVGYCFGAKYVVRHLNKTSGIDSGFFAHPSFVTQDELAGVQGPLSIAAAEVDQQFPPDLRHLSEEILQKIGLPYQINLYSGVSHGFAIRADISQPQQKWAKEQAHAQAVAWFDHTLQLSSEKL</sequence>
<evidence type="ECO:0000259" key="1">
    <source>
        <dbReference type="Pfam" id="PF01738"/>
    </source>
</evidence>
<dbReference type="PANTHER" id="PTHR17630">
    <property type="entry name" value="DIENELACTONE HYDROLASE"/>
    <property type="match status" value="1"/>
</dbReference>
<feature type="domain" description="Dienelactone hydrolase" evidence="1">
    <location>
        <begin position="38"/>
        <end position="253"/>
    </location>
</feature>
<keyword evidence="2" id="KW-0378">Hydrolase</keyword>
<dbReference type="GO" id="GO:0016787">
    <property type="term" value="F:hydrolase activity"/>
    <property type="evidence" value="ECO:0007669"/>
    <property type="project" value="UniProtKB-KW"/>
</dbReference>
<dbReference type="OrthoDB" id="17560at2759"/>
<name>A0A3N2QAQ0_SODAK</name>
<evidence type="ECO:0000313" key="2">
    <source>
        <dbReference type="EMBL" id="ROT43833.1"/>
    </source>
</evidence>
<dbReference type="GeneID" id="39579064"/>
<dbReference type="InterPro" id="IPR029058">
    <property type="entry name" value="AB_hydrolase_fold"/>
</dbReference>
<proteinExistence type="predicted"/>
<dbReference type="EMBL" id="ML119051">
    <property type="protein sequence ID" value="ROT43833.1"/>
    <property type="molecule type" value="Genomic_DNA"/>
</dbReference>
<evidence type="ECO:0000313" key="3">
    <source>
        <dbReference type="Proteomes" id="UP000272025"/>
    </source>
</evidence>
<dbReference type="Gene3D" id="3.40.50.1820">
    <property type="entry name" value="alpha/beta hydrolase"/>
    <property type="match status" value="1"/>
</dbReference>
<accession>A0A3N2QAQ0</accession>
<reference evidence="2 3" key="1">
    <citation type="journal article" date="2018" name="Mol. Ecol.">
        <title>The obligate alkalophilic soda-lake fungus Sodiomyces alkalinus has shifted to a protein diet.</title>
        <authorList>
            <person name="Grum-Grzhimaylo A.A."/>
            <person name="Falkoski D.L."/>
            <person name="van den Heuvel J."/>
            <person name="Valero-Jimenez C.A."/>
            <person name="Min B."/>
            <person name="Choi I.G."/>
            <person name="Lipzen A."/>
            <person name="Daum C.G."/>
            <person name="Aanen D.K."/>
            <person name="Tsang A."/>
            <person name="Henrissat B."/>
            <person name="Bilanenko E.N."/>
            <person name="de Vries R.P."/>
            <person name="van Kan J.A.L."/>
            <person name="Grigoriev I.V."/>
            <person name="Debets A.J.M."/>
        </authorList>
    </citation>
    <scope>NUCLEOTIDE SEQUENCE [LARGE SCALE GENOMIC DNA]</scope>
    <source>
        <strain evidence="2 3">F11</strain>
    </source>
</reference>
<dbReference type="AlphaFoldDB" id="A0A3N2QAQ0"/>
<dbReference type="Proteomes" id="UP000272025">
    <property type="component" value="Unassembled WGS sequence"/>
</dbReference>
<keyword evidence="3" id="KW-1185">Reference proteome</keyword>
<dbReference type="PANTHER" id="PTHR17630:SF44">
    <property type="entry name" value="PROTEIN AIM2"/>
    <property type="match status" value="1"/>
</dbReference>
<dbReference type="InterPro" id="IPR002925">
    <property type="entry name" value="Dienelactn_hydro"/>
</dbReference>
<gene>
    <name evidence="2" type="ORF">SODALDRAFT_328040</name>
</gene>